<reference evidence="1 2" key="1">
    <citation type="submission" date="2022-10" db="EMBL/GenBank/DDBJ databases">
        <title>Defluviimonas sp. nov., isolated from ocean surface water.</title>
        <authorList>
            <person name="He W."/>
            <person name="Wang L."/>
            <person name="Zhang D.-F."/>
        </authorList>
    </citation>
    <scope>NUCLEOTIDE SEQUENCE [LARGE SCALE GENOMIC DNA]</scope>
    <source>
        <strain evidence="1 2">WL0075</strain>
    </source>
</reference>
<dbReference type="Gene3D" id="3.10.450.50">
    <property type="match status" value="1"/>
</dbReference>
<dbReference type="InterPro" id="IPR009959">
    <property type="entry name" value="Cyclase_SnoaL-like"/>
</dbReference>
<dbReference type="PANTHER" id="PTHR38436:SF1">
    <property type="entry name" value="ESTER CYCLASE"/>
    <property type="match status" value="1"/>
</dbReference>
<dbReference type="PANTHER" id="PTHR38436">
    <property type="entry name" value="POLYKETIDE CYCLASE SNOAL-LIKE DOMAIN"/>
    <property type="match status" value="1"/>
</dbReference>
<dbReference type="RefSeq" id="WP_263722950.1">
    <property type="nucleotide sequence ID" value="NZ_JAOWLA010000018.1"/>
</dbReference>
<keyword evidence="2" id="KW-1185">Reference proteome</keyword>
<sequence length="138" mass="15180">MTKAAIDVVTQFYETVFQTGDISATEHFMSEDFLDHAPWPGHPATREGFRAGTAEMKVAFPDLAIKPLRVFEEDGKVAAVVRISGTHHGEFLGESPTGRAFEVDGVDILRVEDGKLREHWGVIDSGQMLAQLRLSPSV</sequence>
<dbReference type="Proteomes" id="UP001652503">
    <property type="component" value="Unassembled WGS sequence"/>
</dbReference>
<proteinExistence type="predicted"/>
<dbReference type="Pfam" id="PF07366">
    <property type="entry name" value="SnoaL"/>
    <property type="match status" value="1"/>
</dbReference>
<name>A0ABT2Z5P1_9RHOB</name>
<dbReference type="InterPro" id="IPR032710">
    <property type="entry name" value="NTF2-like_dom_sf"/>
</dbReference>
<dbReference type="EMBL" id="JAOWLA010000018">
    <property type="protein sequence ID" value="MCV2866417.1"/>
    <property type="molecule type" value="Genomic_DNA"/>
</dbReference>
<protein>
    <submittedName>
        <fullName evidence="1">Ester cyclase</fullName>
    </submittedName>
</protein>
<evidence type="ECO:0000313" key="2">
    <source>
        <dbReference type="Proteomes" id="UP001652503"/>
    </source>
</evidence>
<accession>A0ABT2Z5P1</accession>
<organism evidence="1 2">
    <name type="scientific">Albidovulum sediminicola</name>
    <dbReference type="NCBI Taxonomy" id="2984331"/>
    <lineage>
        <taxon>Bacteria</taxon>
        <taxon>Pseudomonadati</taxon>
        <taxon>Pseudomonadota</taxon>
        <taxon>Alphaproteobacteria</taxon>
        <taxon>Rhodobacterales</taxon>
        <taxon>Paracoccaceae</taxon>
        <taxon>Albidovulum</taxon>
    </lineage>
</organism>
<comment type="caution">
    <text evidence="1">The sequence shown here is derived from an EMBL/GenBank/DDBJ whole genome shotgun (WGS) entry which is preliminary data.</text>
</comment>
<gene>
    <name evidence="1" type="ORF">OE647_17000</name>
</gene>
<evidence type="ECO:0000313" key="1">
    <source>
        <dbReference type="EMBL" id="MCV2866417.1"/>
    </source>
</evidence>
<dbReference type="SUPFAM" id="SSF54427">
    <property type="entry name" value="NTF2-like"/>
    <property type="match status" value="1"/>
</dbReference>